<evidence type="ECO:0000259" key="2">
    <source>
        <dbReference type="Pfam" id="PF24883"/>
    </source>
</evidence>
<keyword evidence="4" id="KW-1185">Reference proteome</keyword>
<gene>
    <name evidence="3" type="ORF">SLS56_012047</name>
</gene>
<comment type="caution">
    <text evidence="3">The sequence shown here is derived from an EMBL/GenBank/DDBJ whole genome shotgun (WGS) entry which is preliminary data.</text>
</comment>
<dbReference type="PANTHER" id="PTHR10039:SF14">
    <property type="entry name" value="NACHT DOMAIN-CONTAINING PROTEIN"/>
    <property type="match status" value="1"/>
</dbReference>
<accession>A0ABR3S9Y6</accession>
<protein>
    <recommendedName>
        <fullName evidence="2">Nephrocystin 3-like N-terminal domain-containing protein</fullName>
    </recommendedName>
</protein>
<evidence type="ECO:0000313" key="3">
    <source>
        <dbReference type="EMBL" id="KAL1614657.1"/>
    </source>
</evidence>
<name>A0ABR3S9Y6_9PEZI</name>
<dbReference type="Proteomes" id="UP001521116">
    <property type="component" value="Unassembled WGS sequence"/>
</dbReference>
<evidence type="ECO:0000256" key="1">
    <source>
        <dbReference type="ARBA" id="ARBA00022737"/>
    </source>
</evidence>
<feature type="domain" description="Nephrocystin 3-like N-terminal" evidence="2">
    <location>
        <begin position="38"/>
        <end position="178"/>
    </location>
</feature>
<organism evidence="3 4">
    <name type="scientific">Neofusicoccum ribis</name>
    <dbReference type="NCBI Taxonomy" id="45134"/>
    <lineage>
        <taxon>Eukaryota</taxon>
        <taxon>Fungi</taxon>
        <taxon>Dikarya</taxon>
        <taxon>Ascomycota</taxon>
        <taxon>Pezizomycotina</taxon>
        <taxon>Dothideomycetes</taxon>
        <taxon>Dothideomycetes incertae sedis</taxon>
        <taxon>Botryosphaeriales</taxon>
        <taxon>Botryosphaeriaceae</taxon>
        <taxon>Neofusicoccum</taxon>
    </lineage>
</organism>
<dbReference type="Gene3D" id="3.40.50.300">
    <property type="entry name" value="P-loop containing nucleotide triphosphate hydrolases"/>
    <property type="match status" value="1"/>
</dbReference>
<dbReference type="EMBL" id="JAJVDC020000369">
    <property type="protein sequence ID" value="KAL1614657.1"/>
    <property type="molecule type" value="Genomic_DNA"/>
</dbReference>
<dbReference type="Pfam" id="PF24883">
    <property type="entry name" value="NPHP3_N"/>
    <property type="match status" value="1"/>
</dbReference>
<proteinExistence type="predicted"/>
<reference evidence="3 4" key="1">
    <citation type="submission" date="2024-02" db="EMBL/GenBank/DDBJ databases">
        <title>De novo assembly and annotation of 12 fungi associated with fruit tree decline syndrome in Ontario, Canada.</title>
        <authorList>
            <person name="Sulman M."/>
            <person name="Ellouze W."/>
            <person name="Ilyukhin E."/>
        </authorList>
    </citation>
    <scope>NUCLEOTIDE SEQUENCE [LARGE SCALE GENOMIC DNA]</scope>
    <source>
        <strain evidence="3 4">M1-105</strain>
    </source>
</reference>
<dbReference type="SUPFAM" id="SSF52540">
    <property type="entry name" value="P-loop containing nucleoside triphosphate hydrolases"/>
    <property type="match status" value="1"/>
</dbReference>
<feature type="non-terminal residue" evidence="3">
    <location>
        <position position="178"/>
    </location>
</feature>
<dbReference type="PANTHER" id="PTHR10039">
    <property type="entry name" value="AMELOGENIN"/>
    <property type="match status" value="1"/>
</dbReference>
<dbReference type="InterPro" id="IPR056884">
    <property type="entry name" value="NPHP3-like_N"/>
</dbReference>
<dbReference type="InterPro" id="IPR027417">
    <property type="entry name" value="P-loop_NTPase"/>
</dbReference>
<evidence type="ECO:0000313" key="4">
    <source>
        <dbReference type="Proteomes" id="UP001521116"/>
    </source>
</evidence>
<keyword evidence="1" id="KW-0677">Repeat</keyword>
<sequence>MRGDSEQQFAIGLIPLIPLSDPRNDFEELKNEKPLVLNTCTWVFRSQEFIDWRDNEAVAMVGITGNPGIGKTVISIFLVGSLKQHFTGFERTIQGPIYFFCESFDRKCNSDIAILRGLLYQLCQIEGMKKHFYNECKLQKEPKENMLQSFQTLWRILCKMIEDEDASGLIIIIDALDE</sequence>